<evidence type="ECO:0000313" key="2">
    <source>
        <dbReference type="EMBL" id="EBW4191468.1"/>
    </source>
</evidence>
<dbReference type="InterPro" id="IPR001387">
    <property type="entry name" value="Cro/C1-type_HTH"/>
</dbReference>
<dbReference type="SUPFAM" id="SSF54060">
    <property type="entry name" value="His-Me finger endonucleases"/>
    <property type="match status" value="1"/>
</dbReference>
<dbReference type="SUPFAM" id="SSF47413">
    <property type="entry name" value="lambda repressor-like DNA-binding domains"/>
    <property type="match status" value="1"/>
</dbReference>
<dbReference type="PROSITE" id="PS50943">
    <property type="entry name" value="HTH_CROC1"/>
    <property type="match status" value="1"/>
</dbReference>
<comment type="caution">
    <text evidence="2">The sequence shown here is derived from an EMBL/GenBank/DDBJ whole genome shotgun (WGS) entry which is preliminary data.</text>
</comment>
<reference evidence="2" key="1">
    <citation type="submission" date="2018-07" db="EMBL/GenBank/DDBJ databases">
        <authorList>
            <person name="Ashton P.M."/>
            <person name="Dallman T."/>
            <person name="Nair S."/>
            <person name="De Pinna E."/>
            <person name="Peters T."/>
            <person name="Grant K."/>
        </authorList>
    </citation>
    <scope>NUCLEOTIDE SEQUENCE</scope>
    <source>
        <strain evidence="2">335082</strain>
    </source>
</reference>
<dbReference type="Pfam" id="PF13392">
    <property type="entry name" value="HNH_3"/>
    <property type="match status" value="1"/>
</dbReference>
<dbReference type="Pfam" id="PF07463">
    <property type="entry name" value="NUMOD4"/>
    <property type="match status" value="1"/>
</dbReference>
<proteinExistence type="predicted"/>
<dbReference type="GO" id="GO:0003677">
    <property type="term" value="F:DNA binding"/>
    <property type="evidence" value="ECO:0007669"/>
    <property type="project" value="InterPro"/>
</dbReference>
<dbReference type="RefSeq" id="WP_137989859.1">
    <property type="nucleotide sequence ID" value="NZ_SMQV01000008.1"/>
</dbReference>
<dbReference type="InterPro" id="IPR010982">
    <property type="entry name" value="Lambda_DNA-bd_dom_sf"/>
</dbReference>
<dbReference type="InterPro" id="IPR010902">
    <property type="entry name" value="NUMOD4"/>
</dbReference>
<sequence length="173" mass="19573">MLSETAKDIAGYEGKYSVTTDGRVYSHSRVDARGRLQKGRWLKPVNHSDGYLYVNLRDKGALKKHYIHRLVATAFIDNPNSLPQVNHINGIKSDNRVDNLEWVTGCQNMVHASKSGLLTPISGERHYCAKLTTEQVKEIRACKSMSQREMARMYGVSKATIAGILNYKTWVIY</sequence>
<dbReference type="Gene3D" id="3.90.75.20">
    <property type="match status" value="1"/>
</dbReference>
<dbReference type="EMBL" id="AAHIGU010000028">
    <property type="protein sequence ID" value="EBW4191468.1"/>
    <property type="molecule type" value="Genomic_DNA"/>
</dbReference>
<feature type="domain" description="HTH cro/C1-type" evidence="1">
    <location>
        <begin position="136"/>
        <end position="169"/>
    </location>
</feature>
<dbReference type="InterPro" id="IPR044925">
    <property type="entry name" value="His-Me_finger_sf"/>
</dbReference>
<protein>
    <submittedName>
        <fullName evidence="2">Endodeoxyribonuclease</fullName>
    </submittedName>
</protein>
<dbReference type="GO" id="GO:0016788">
    <property type="term" value="F:hydrolase activity, acting on ester bonds"/>
    <property type="evidence" value="ECO:0007669"/>
    <property type="project" value="InterPro"/>
</dbReference>
<name>A0A4U8II67_SALET</name>
<dbReference type="AlphaFoldDB" id="A0A4U8II67"/>
<dbReference type="Gene3D" id="1.10.260.40">
    <property type="entry name" value="lambda repressor-like DNA-binding domains"/>
    <property type="match status" value="1"/>
</dbReference>
<organism evidence="2">
    <name type="scientific">Salmonella enterica subsp. enterica serovar Chester</name>
    <dbReference type="NCBI Taxonomy" id="149386"/>
    <lineage>
        <taxon>Bacteria</taxon>
        <taxon>Pseudomonadati</taxon>
        <taxon>Pseudomonadota</taxon>
        <taxon>Gammaproteobacteria</taxon>
        <taxon>Enterobacterales</taxon>
        <taxon>Enterobacteriaceae</taxon>
        <taxon>Salmonella</taxon>
    </lineage>
</organism>
<accession>A0A4U8II67</accession>
<gene>
    <name evidence="2" type="ORF">CC389_22965</name>
</gene>
<evidence type="ECO:0000259" key="1">
    <source>
        <dbReference type="PROSITE" id="PS50943"/>
    </source>
</evidence>
<dbReference type="InterPro" id="IPR003615">
    <property type="entry name" value="HNH_nuc"/>
</dbReference>